<evidence type="ECO:0000256" key="6">
    <source>
        <dbReference type="ARBA" id="ARBA00022475"/>
    </source>
</evidence>
<gene>
    <name evidence="14" type="ORF">FHR98_002693</name>
</gene>
<evidence type="ECO:0000256" key="4">
    <source>
        <dbReference type="ARBA" id="ARBA00016461"/>
    </source>
</evidence>
<sequence>MGGYAVFIWAALLITAAVMIGLLVISLKEQKAGERKLRQLEARLPRNSRAARGRKASDSDQILNQNEETQE</sequence>
<dbReference type="Proteomes" id="UP000581135">
    <property type="component" value="Unassembled WGS sequence"/>
</dbReference>
<comment type="similarity">
    <text evidence="3 12">Belongs to the CcmD/CycX/HelD family.</text>
</comment>
<evidence type="ECO:0000256" key="13">
    <source>
        <dbReference type="SAM" id="MobiDB-lite"/>
    </source>
</evidence>
<name>A0A839SU92_9PROT</name>
<keyword evidence="11 12" id="KW-0472">Membrane</keyword>
<keyword evidence="6 12" id="KW-1003">Cell membrane</keyword>
<dbReference type="Pfam" id="PF04995">
    <property type="entry name" value="CcmD"/>
    <property type="match status" value="1"/>
</dbReference>
<dbReference type="GO" id="GO:0005886">
    <property type="term" value="C:plasma membrane"/>
    <property type="evidence" value="ECO:0007669"/>
    <property type="project" value="UniProtKB-SubCell"/>
</dbReference>
<evidence type="ECO:0000256" key="2">
    <source>
        <dbReference type="ARBA" id="ARBA00004377"/>
    </source>
</evidence>
<dbReference type="EMBL" id="JACHXA010000008">
    <property type="protein sequence ID" value="MBB3066387.1"/>
    <property type="molecule type" value="Genomic_DNA"/>
</dbReference>
<evidence type="ECO:0000313" key="14">
    <source>
        <dbReference type="EMBL" id="MBB3066387.1"/>
    </source>
</evidence>
<feature type="compositionally biased region" description="Polar residues" evidence="13">
    <location>
        <begin position="59"/>
        <end position="71"/>
    </location>
</feature>
<organism evidence="14 15">
    <name type="scientific">Limibacillus halophilus</name>
    <dbReference type="NCBI Taxonomy" id="1579333"/>
    <lineage>
        <taxon>Bacteria</taxon>
        <taxon>Pseudomonadati</taxon>
        <taxon>Pseudomonadota</taxon>
        <taxon>Alphaproteobacteria</taxon>
        <taxon>Rhodospirillales</taxon>
        <taxon>Rhodovibrionaceae</taxon>
        <taxon>Limibacillus</taxon>
    </lineage>
</organism>
<evidence type="ECO:0000256" key="3">
    <source>
        <dbReference type="ARBA" id="ARBA00008741"/>
    </source>
</evidence>
<keyword evidence="15" id="KW-1185">Reference proteome</keyword>
<proteinExistence type="inferred from homology"/>
<accession>A0A839SU92</accession>
<evidence type="ECO:0000256" key="10">
    <source>
        <dbReference type="ARBA" id="ARBA00022989"/>
    </source>
</evidence>
<dbReference type="RefSeq" id="WP_183417207.1">
    <property type="nucleotide sequence ID" value="NZ_JACHXA010000008.1"/>
</dbReference>
<keyword evidence="7 12" id="KW-0997">Cell inner membrane</keyword>
<keyword evidence="10 12" id="KW-1133">Transmembrane helix</keyword>
<dbReference type="InterPro" id="IPR007078">
    <property type="entry name" value="Haem_export_protD_CcmD"/>
</dbReference>
<evidence type="ECO:0000256" key="11">
    <source>
        <dbReference type="ARBA" id="ARBA00023136"/>
    </source>
</evidence>
<evidence type="ECO:0000256" key="12">
    <source>
        <dbReference type="RuleBase" id="RU363101"/>
    </source>
</evidence>
<comment type="function">
    <text evidence="1 12">Required for the export of heme to the periplasm for the biogenesis of c-type cytochromes.</text>
</comment>
<evidence type="ECO:0000256" key="7">
    <source>
        <dbReference type="ARBA" id="ARBA00022519"/>
    </source>
</evidence>
<evidence type="ECO:0000256" key="8">
    <source>
        <dbReference type="ARBA" id="ARBA00022692"/>
    </source>
</evidence>
<evidence type="ECO:0000313" key="15">
    <source>
        <dbReference type="Proteomes" id="UP000581135"/>
    </source>
</evidence>
<dbReference type="GO" id="GO:0017004">
    <property type="term" value="P:cytochrome complex assembly"/>
    <property type="evidence" value="ECO:0007669"/>
    <property type="project" value="UniProtKB-KW"/>
</dbReference>
<dbReference type="GO" id="GO:0015886">
    <property type="term" value="P:heme transport"/>
    <property type="evidence" value="ECO:0007669"/>
    <property type="project" value="InterPro"/>
</dbReference>
<comment type="caution">
    <text evidence="14">The sequence shown here is derived from an EMBL/GenBank/DDBJ whole genome shotgun (WGS) entry which is preliminary data.</text>
</comment>
<reference evidence="14 15" key="1">
    <citation type="submission" date="2020-08" db="EMBL/GenBank/DDBJ databases">
        <title>Genomic Encyclopedia of Type Strains, Phase III (KMG-III): the genomes of soil and plant-associated and newly described type strains.</title>
        <authorList>
            <person name="Whitman W."/>
        </authorList>
    </citation>
    <scope>NUCLEOTIDE SEQUENCE [LARGE SCALE GENOMIC DNA]</scope>
    <source>
        <strain evidence="14 15">CECT 8803</strain>
    </source>
</reference>
<feature type="transmembrane region" description="Helical" evidence="12">
    <location>
        <begin position="6"/>
        <end position="27"/>
    </location>
</feature>
<protein>
    <recommendedName>
        <fullName evidence="4 12">Heme exporter protein D</fullName>
    </recommendedName>
</protein>
<dbReference type="AlphaFoldDB" id="A0A839SU92"/>
<dbReference type="NCBIfam" id="TIGR03141">
    <property type="entry name" value="cytochro_ccmD"/>
    <property type="match status" value="1"/>
</dbReference>
<evidence type="ECO:0000256" key="1">
    <source>
        <dbReference type="ARBA" id="ARBA00002442"/>
    </source>
</evidence>
<keyword evidence="5 12" id="KW-0813">Transport</keyword>
<evidence type="ECO:0000256" key="5">
    <source>
        <dbReference type="ARBA" id="ARBA00022448"/>
    </source>
</evidence>
<keyword evidence="9 12" id="KW-0201">Cytochrome c-type biogenesis</keyword>
<evidence type="ECO:0000256" key="9">
    <source>
        <dbReference type="ARBA" id="ARBA00022748"/>
    </source>
</evidence>
<keyword evidence="8 12" id="KW-0812">Transmembrane</keyword>
<feature type="region of interest" description="Disordered" evidence="13">
    <location>
        <begin position="46"/>
        <end position="71"/>
    </location>
</feature>
<comment type="subcellular location">
    <subcellularLocation>
        <location evidence="2 12">Cell inner membrane</location>
        <topology evidence="2 12">Single-pass membrane protein</topology>
    </subcellularLocation>
</comment>